<evidence type="ECO:0000313" key="2">
    <source>
        <dbReference type="Proteomes" id="UP000076532"/>
    </source>
</evidence>
<gene>
    <name evidence="1" type="ORF">FIBSPDRAFT_958569</name>
</gene>
<dbReference type="OrthoDB" id="3025211at2759"/>
<accession>A0A166EG29</accession>
<evidence type="ECO:0000313" key="1">
    <source>
        <dbReference type="EMBL" id="KZP15730.1"/>
    </source>
</evidence>
<keyword evidence="2" id="KW-1185">Reference proteome</keyword>
<dbReference type="EMBL" id="KV417601">
    <property type="protein sequence ID" value="KZP15730.1"/>
    <property type="molecule type" value="Genomic_DNA"/>
</dbReference>
<proteinExistence type="predicted"/>
<organism evidence="1 2">
    <name type="scientific">Athelia psychrophila</name>
    <dbReference type="NCBI Taxonomy" id="1759441"/>
    <lineage>
        <taxon>Eukaryota</taxon>
        <taxon>Fungi</taxon>
        <taxon>Dikarya</taxon>
        <taxon>Basidiomycota</taxon>
        <taxon>Agaricomycotina</taxon>
        <taxon>Agaricomycetes</taxon>
        <taxon>Agaricomycetidae</taxon>
        <taxon>Atheliales</taxon>
        <taxon>Atheliaceae</taxon>
        <taxon>Athelia</taxon>
    </lineage>
</organism>
<reference evidence="1 2" key="1">
    <citation type="journal article" date="2016" name="Mol. Biol. Evol.">
        <title>Comparative Genomics of Early-Diverging Mushroom-Forming Fungi Provides Insights into the Origins of Lignocellulose Decay Capabilities.</title>
        <authorList>
            <person name="Nagy L.G."/>
            <person name="Riley R."/>
            <person name="Tritt A."/>
            <person name="Adam C."/>
            <person name="Daum C."/>
            <person name="Floudas D."/>
            <person name="Sun H."/>
            <person name="Yadav J.S."/>
            <person name="Pangilinan J."/>
            <person name="Larsson K.H."/>
            <person name="Matsuura K."/>
            <person name="Barry K."/>
            <person name="Labutti K."/>
            <person name="Kuo R."/>
            <person name="Ohm R.A."/>
            <person name="Bhattacharya S.S."/>
            <person name="Shirouzu T."/>
            <person name="Yoshinaga Y."/>
            <person name="Martin F.M."/>
            <person name="Grigoriev I.V."/>
            <person name="Hibbett D.S."/>
        </authorList>
    </citation>
    <scope>NUCLEOTIDE SEQUENCE [LARGE SCALE GENOMIC DNA]</scope>
    <source>
        <strain evidence="1 2">CBS 109695</strain>
    </source>
</reference>
<dbReference type="Proteomes" id="UP000076532">
    <property type="component" value="Unassembled WGS sequence"/>
</dbReference>
<dbReference type="AlphaFoldDB" id="A0A166EG29"/>
<sequence>MPEEFCLESTALEIESRAWIKGGTSGLLARDPFEHGLIHFHTNMLSDPNGSRQSVTLHRCNTTNNLFLPLPKARKAAGDGSKCSVCVTPMDAKDLEYKADGLTQFMKGDKWFDNLDKYLSDHPVSTVNAPHAPGGILDTPLSDGFPDAPSSDATLFHSDGELGSDDSGTETLLGEIQDSSDSLDLVALQGKAAAEIVNMLQICGQLFIGQRSKEFVLGIDRYVIRICLGLEAHAFWLPTNDYHTIMAGKPVPRGKKGVAFPIPLELVDGPAKDAMITIQMAFIRPDWTLVFVDH</sequence>
<protein>
    <submittedName>
        <fullName evidence="1">Uncharacterized protein</fullName>
    </submittedName>
</protein>
<name>A0A166EG29_9AGAM</name>